<evidence type="ECO:0000313" key="2">
    <source>
        <dbReference type="EMBL" id="SDE41984.1"/>
    </source>
</evidence>
<evidence type="ECO:0000259" key="1">
    <source>
        <dbReference type="Pfam" id="PF02579"/>
    </source>
</evidence>
<feature type="domain" description="Dinitrogenase iron-molybdenum cofactor biosynthesis" evidence="1">
    <location>
        <begin position="16"/>
        <end position="101"/>
    </location>
</feature>
<gene>
    <name evidence="2" type="ORF">SAMN05661003_11086</name>
</gene>
<dbReference type="RefSeq" id="WP_143012122.1">
    <property type="nucleotide sequence ID" value="NZ_FNAQ01000010.1"/>
</dbReference>
<evidence type="ECO:0000313" key="3">
    <source>
        <dbReference type="Proteomes" id="UP000243205"/>
    </source>
</evidence>
<dbReference type="SUPFAM" id="SSF53146">
    <property type="entry name" value="Nitrogenase accessory factor-like"/>
    <property type="match status" value="1"/>
</dbReference>
<keyword evidence="3" id="KW-1185">Reference proteome</keyword>
<dbReference type="InterPro" id="IPR036105">
    <property type="entry name" value="DiNase_FeMo-co_biosyn_sf"/>
</dbReference>
<dbReference type="InterPro" id="IPR003731">
    <property type="entry name" value="Di-Nase_FeMo-co_biosynth"/>
</dbReference>
<dbReference type="Proteomes" id="UP000243205">
    <property type="component" value="Unassembled WGS sequence"/>
</dbReference>
<name>A0A1G7CRC9_9BACT</name>
<dbReference type="OrthoDB" id="5387732at2"/>
<protein>
    <submittedName>
        <fullName evidence="2">Dinitrogenase iron-molybdenum cofactor</fullName>
    </submittedName>
</protein>
<reference evidence="3" key="1">
    <citation type="submission" date="2016-10" db="EMBL/GenBank/DDBJ databases">
        <authorList>
            <person name="Varghese N."/>
            <person name="Submissions S."/>
        </authorList>
    </citation>
    <scope>NUCLEOTIDE SEQUENCE [LARGE SCALE GENOMIC DNA]</scope>
    <source>
        <strain evidence="3">DSM 8987</strain>
    </source>
</reference>
<sequence>MNPATPLRIAIPCNADRVHPRFDQAHCFCFGEIDAEGGCQLGPEQCCPRGEDVCRWLATQGVQGVLCSGIQQHYQVRLRHQGIWSRWGASGPIQQALQDWLAEGLPRCSGQLHRQRQ</sequence>
<dbReference type="Gene3D" id="3.30.420.130">
    <property type="entry name" value="Dinitrogenase iron-molybdenum cofactor biosynthesis domain"/>
    <property type="match status" value="1"/>
</dbReference>
<dbReference type="Pfam" id="PF02579">
    <property type="entry name" value="Nitro_FeMo-Co"/>
    <property type="match status" value="1"/>
</dbReference>
<accession>A0A1G7CRC9</accession>
<dbReference type="AlphaFoldDB" id="A0A1G7CRC9"/>
<organism evidence="2 3">
    <name type="scientific">Desulfuromonas thiophila</name>
    <dbReference type="NCBI Taxonomy" id="57664"/>
    <lineage>
        <taxon>Bacteria</taxon>
        <taxon>Pseudomonadati</taxon>
        <taxon>Thermodesulfobacteriota</taxon>
        <taxon>Desulfuromonadia</taxon>
        <taxon>Desulfuromonadales</taxon>
        <taxon>Desulfuromonadaceae</taxon>
        <taxon>Desulfuromonas</taxon>
    </lineage>
</organism>
<dbReference type="STRING" id="57664.SAMN05661003_11086"/>
<proteinExistence type="predicted"/>
<dbReference type="EMBL" id="FNAQ01000010">
    <property type="protein sequence ID" value="SDE41984.1"/>
    <property type="molecule type" value="Genomic_DNA"/>
</dbReference>